<dbReference type="InterPro" id="IPR044946">
    <property type="entry name" value="Restrct_endonuc_typeI_TRD_sf"/>
</dbReference>
<dbReference type="Gene3D" id="3.90.220.20">
    <property type="entry name" value="DNA methylase specificity domains"/>
    <property type="match status" value="1"/>
</dbReference>
<comment type="caution">
    <text evidence="3">The sequence shown here is derived from an EMBL/GenBank/DDBJ whole genome shotgun (WGS) entry which is preliminary data.</text>
</comment>
<evidence type="ECO:0000256" key="1">
    <source>
        <dbReference type="ARBA" id="ARBA00022747"/>
    </source>
</evidence>
<dbReference type="SUPFAM" id="SSF116734">
    <property type="entry name" value="DNA methylase specificity domain"/>
    <property type="match status" value="1"/>
</dbReference>
<name>A0A5J4PSY5_9ZZZZ</name>
<dbReference type="GO" id="GO:0003677">
    <property type="term" value="F:DNA binding"/>
    <property type="evidence" value="ECO:0007669"/>
    <property type="project" value="UniProtKB-KW"/>
</dbReference>
<sequence>MNNNIHIIPENWVQTSVGEIVLYTKGKKPDVLKAKIFKDSIPYLDINAFEKRVEKYADIETSILVRADDIVIVWDGSRSGLVLKGKVMF</sequence>
<accession>A0A5J4PSY5</accession>
<evidence type="ECO:0000313" key="3">
    <source>
        <dbReference type="EMBL" id="KAA6312020.1"/>
    </source>
</evidence>
<reference evidence="3" key="1">
    <citation type="submission" date="2019-03" db="EMBL/GenBank/DDBJ databases">
        <title>Single cell metagenomics reveals metabolic interactions within the superorganism composed of flagellate Streblomastix strix and complex community of Bacteroidetes bacteria on its surface.</title>
        <authorList>
            <person name="Treitli S.C."/>
            <person name="Kolisko M."/>
            <person name="Husnik F."/>
            <person name="Keeling P."/>
            <person name="Hampl V."/>
        </authorList>
    </citation>
    <scope>NUCLEOTIDE SEQUENCE</scope>
    <source>
        <strain evidence="3">STM</strain>
    </source>
</reference>
<keyword evidence="2" id="KW-0238">DNA-binding</keyword>
<dbReference type="GO" id="GO:0009307">
    <property type="term" value="P:DNA restriction-modification system"/>
    <property type="evidence" value="ECO:0007669"/>
    <property type="project" value="UniProtKB-KW"/>
</dbReference>
<keyword evidence="1" id="KW-0680">Restriction system</keyword>
<dbReference type="EMBL" id="SNRY01006693">
    <property type="protein sequence ID" value="KAA6312020.1"/>
    <property type="molecule type" value="Genomic_DNA"/>
</dbReference>
<organism evidence="3">
    <name type="scientific">termite gut metagenome</name>
    <dbReference type="NCBI Taxonomy" id="433724"/>
    <lineage>
        <taxon>unclassified sequences</taxon>
        <taxon>metagenomes</taxon>
        <taxon>organismal metagenomes</taxon>
    </lineage>
</organism>
<proteinExistence type="predicted"/>
<evidence type="ECO:0000256" key="2">
    <source>
        <dbReference type="ARBA" id="ARBA00023125"/>
    </source>
</evidence>
<protein>
    <recommendedName>
        <fullName evidence="4">Type I restriction modification DNA specificity domain-containing protein</fullName>
    </recommendedName>
</protein>
<gene>
    <name evidence="3" type="ORF">EZS27_036976</name>
</gene>
<evidence type="ECO:0008006" key="4">
    <source>
        <dbReference type="Google" id="ProtNLM"/>
    </source>
</evidence>
<dbReference type="AlphaFoldDB" id="A0A5J4PSY5"/>